<evidence type="ECO:0000256" key="5">
    <source>
        <dbReference type="ARBA" id="ARBA00023136"/>
    </source>
</evidence>
<organism evidence="9 10">
    <name type="scientific">Scrofimicrobium canadense</name>
    <dbReference type="NCBI Taxonomy" id="2652290"/>
    <lineage>
        <taxon>Bacteria</taxon>
        <taxon>Bacillati</taxon>
        <taxon>Actinomycetota</taxon>
        <taxon>Actinomycetes</taxon>
        <taxon>Actinomycetales</taxon>
        <taxon>Actinomycetaceae</taxon>
        <taxon>Scrofimicrobium</taxon>
    </lineage>
</organism>
<name>A0A6N7W9B4_9ACTO</name>
<dbReference type="InterPro" id="IPR000711">
    <property type="entry name" value="ATPase_OSCP/dsu"/>
</dbReference>
<keyword evidence="7 8" id="KW-0066">ATP synthesis</keyword>
<comment type="similarity">
    <text evidence="8">Belongs to the ATPase delta chain family.</text>
</comment>
<evidence type="ECO:0000256" key="2">
    <source>
        <dbReference type="ARBA" id="ARBA00022448"/>
    </source>
</evidence>
<keyword evidence="8" id="KW-1003">Cell membrane</keyword>
<sequence>MSAEQLSNLAEGRSVLETVVTSADADVIGAELLNAADLISGNSGLLRAFTDQSRSSADRGRLAEKIFAEHCTESVLSVIRTIVVQHWSSPKAFLEALENLGVTAYLLGARQRAELRLVQSELFAVTQLLSDSRDLRIQLSELGQGTVGARAALMGKILGDSVQPTTRALVQRAVERSHHGRLLQTLREYEKQAAELGGTQLVTVATARDLTGSQRERMKNLVERQLGHPVTLAVAVDPDLVGGFRINYGEEAVDSSIRSDIAKAKRALTRPKTR</sequence>
<dbReference type="InterPro" id="IPR020781">
    <property type="entry name" value="ATPase_OSCP/d_CS"/>
</dbReference>
<dbReference type="GO" id="GO:0005886">
    <property type="term" value="C:plasma membrane"/>
    <property type="evidence" value="ECO:0007669"/>
    <property type="project" value="UniProtKB-SubCell"/>
</dbReference>
<dbReference type="GO" id="GO:0046933">
    <property type="term" value="F:proton-transporting ATP synthase activity, rotational mechanism"/>
    <property type="evidence" value="ECO:0007669"/>
    <property type="project" value="UniProtKB-UniRule"/>
</dbReference>
<dbReference type="HAMAP" id="MF_01416">
    <property type="entry name" value="ATP_synth_delta_bact"/>
    <property type="match status" value="1"/>
</dbReference>
<evidence type="ECO:0000256" key="3">
    <source>
        <dbReference type="ARBA" id="ARBA00022781"/>
    </source>
</evidence>
<keyword evidence="4 8" id="KW-0406">Ion transport</keyword>
<dbReference type="PANTHER" id="PTHR11910">
    <property type="entry name" value="ATP SYNTHASE DELTA CHAIN"/>
    <property type="match status" value="1"/>
</dbReference>
<comment type="function">
    <text evidence="8">F(1)F(0) ATP synthase produces ATP from ADP in the presence of a proton or sodium gradient. F-type ATPases consist of two structural domains, F(1) containing the extramembraneous catalytic core and F(0) containing the membrane proton channel, linked together by a central stalk and a peripheral stalk. During catalysis, ATP synthesis in the catalytic domain of F(1) is coupled via a rotary mechanism of the central stalk subunits to proton translocation.</text>
</comment>
<evidence type="ECO:0000256" key="4">
    <source>
        <dbReference type="ARBA" id="ARBA00023065"/>
    </source>
</evidence>
<keyword evidence="2 8" id="KW-0813">Transport</keyword>
<accession>A0A6N7W9B4</accession>
<evidence type="ECO:0000256" key="7">
    <source>
        <dbReference type="ARBA" id="ARBA00023310"/>
    </source>
</evidence>
<keyword evidence="10" id="KW-1185">Reference proteome</keyword>
<evidence type="ECO:0000313" key="9">
    <source>
        <dbReference type="EMBL" id="MSS84738.1"/>
    </source>
</evidence>
<comment type="subcellular location">
    <subcellularLocation>
        <location evidence="8">Cell membrane</location>
        <topology evidence="8">Peripheral membrane protein</topology>
    </subcellularLocation>
    <subcellularLocation>
        <location evidence="1">Membrane</location>
    </subcellularLocation>
</comment>
<reference evidence="9 10" key="1">
    <citation type="submission" date="2019-08" db="EMBL/GenBank/DDBJ databases">
        <title>In-depth cultivation of the pig gut microbiome towards novel bacterial diversity and tailored functional studies.</title>
        <authorList>
            <person name="Wylensek D."/>
            <person name="Hitch T.C.A."/>
            <person name="Clavel T."/>
        </authorList>
    </citation>
    <scope>NUCLEOTIDE SEQUENCE [LARGE SCALE GENOMIC DNA]</scope>
    <source>
        <strain evidence="9 10">WB03_NA08</strain>
    </source>
</reference>
<gene>
    <name evidence="8" type="primary">atpH</name>
    <name evidence="9" type="ORF">FYJ24_08170</name>
</gene>
<dbReference type="PROSITE" id="PS00389">
    <property type="entry name" value="ATPASE_DELTA"/>
    <property type="match status" value="1"/>
</dbReference>
<dbReference type="EMBL" id="VULO01000009">
    <property type="protein sequence ID" value="MSS84738.1"/>
    <property type="molecule type" value="Genomic_DNA"/>
</dbReference>
<comment type="function">
    <text evidence="8">This protein is part of the stalk that links CF(0) to CF(1). It either transmits conformational changes from CF(0) to CF(1) or is implicated in proton conduction.</text>
</comment>
<keyword evidence="5 8" id="KW-0472">Membrane</keyword>
<dbReference type="Proteomes" id="UP000470875">
    <property type="component" value="Unassembled WGS sequence"/>
</dbReference>
<dbReference type="AlphaFoldDB" id="A0A6N7W9B4"/>
<evidence type="ECO:0000313" key="10">
    <source>
        <dbReference type="Proteomes" id="UP000470875"/>
    </source>
</evidence>
<evidence type="ECO:0000256" key="8">
    <source>
        <dbReference type="HAMAP-Rule" id="MF_01416"/>
    </source>
</evidence>
<comment type="caution">
    <text evidence="9">The sequence shown here is derived from an EMBL/GenBank/DDBJ whole genome shotgun (WGS) entry which is preliminary data.</text>
</comment>
<proteinExistence type="inferred from homology"/>
<keyword evidence="6 8" id="KW-0139">CF(1)</keyword>
<evidence type="ECO:0000256" key="6">
    <source>
        <dbReference type="ARBA" id="ARBA00023196"/>
    </source>
</evidence>
<evidence type="ECO:0000256" key="1">
    <source>
        <dbReference type="ARBA" id="ARBA00004370"/>
    </source>
</evidence>
<dbReference type="GO" id="GO:0045259">
    <property type="term" value="C:proton-transporting ATP synthase complex"/>
    <property type="evidence" value="ECO:0007669"/>
    <property type="project" value="UniProtKB-KW"/>
</dbReference>
<keyword evidence="3 8" id="KW-0375">Hydrogen ion transport</keyword>
<dbReference type="RefSeq" id="WP_154545383.1">
    <property type="nucleotide sequence ID" value="NZ_VULO01000009.1"/>
</dbReference>
<protein>
    <recommendedName>
        <fullName evidence="8">ATP synthase subunit delta</fullName>
    </recommendedName>
    <alternativeName>
        <fullName evidence="8">ATP synthase F(1) sector subunit delta</fullName>
    </alternativeName>
    <alternativeName>
        <fullName evidence="8">F-type ATPase subunit delta</fullName>
        <shortName evidence="8">F-ATPase subunit delta</shortName>
    </alternativeName>
</protein>
<dbReference type="Pfam" id="PF00213">
    <property type="entry name" value="OSCP"/>
    <property type="match status" value="1"/>
</dbReference>
<dbReference type="PRINTS" id="PR00125">
    <property type="entry name" value="ATPASEDELTA"/>
</dbReference>